<dbReference type="Pfam" id="PF12833">
    <property type="entry name" value="HTH_18"/>
    <property type="match status" value="1"/>
</dbReference>
<dbReference type="PANTHER" id="PTHR40055">
    <property type="entry name" value="TRANSCRIPTIONAL REGULATOR YGIV-RELATED"/>
    <property type="match status" value="1"/>
</dbReference>
<dbReference type="SMART" id="SM00342">
    <property type="entry name" value="HTH_ARAC"/>
    <property type="match status" value="1"/>
</dbReference>
<dbReference type="GO" id="GO:0003700">
    <property type="term" value="F:DNA-binding transcription factor activity"/>
    <property type="evidence" value="ECO:0007669"/>
    <property type="project" value="InterPro"/>
</dbReference>
<dbReference type="InterPro" id="IPR029442">
    <property type="entry name" value="GyrI-like"/>
</dbReference>
<evidence type="ECO:0000256" key="3">
    <source>
        <dbReference type="ARBA" id="ARBA00023163"/>
    </source>
</evidence>
<dbReference type="KEGG" id="cmav:ABHF33_07735"/>
<keyword evidence="3" id="KW-0804">Transcription</keyword>
<protein>
    <submittedName>
        <fullName evidence="5">AraC family transcriptional regulator</fullName>
    </submittedName>
</protein>
<dbReference type="InterPro" id="IPR018060">
    <property type="entry name" value="HTH_AraC"/>
</dbReference>
<reference evidence="5" key="1">
    <citation type="submission" date="2024-05" db="EMBL/GenBank/DDBJ databases">
        <authorList>
            <person name="Yang L."/>
            <person name="Pan L."/>
        </authorList>
    </citation>
    <scope>NUCLEOTIDE SEQUENCE</scope>
    <source>
        <strain evidence="5">FCG-7</strain>
    </source>
</reference>
<feature type="domain" description="HTH araC/xylS-type" evidence="4">
    <location>
        <begin position="15"/>
        <end position="114"/>
    </location>
</feature>
<name>A0AAU7FET7_9NEIS</name>
<evidence type="ECO:0000259" key="4">
    <source>
        <dbReference type="PROSITE" id="PS01124"/>
    </source>
</evidence>
<gene>
    <name evidence="5" type="ORF">ABHF33_07735</name>
</gene>
<keyword evidence="1" id="KW-0805">Transcription regulation</keyword>
<dbReference type="EMBL" id="CP157355">
    <property type="protein sequence ID" value="XBM02145.1"/>
    <property type="molecule type" value="Genomic_DNA"/>
</dbReference>
<dbReference type="InterPro" id="IPR050908">
    <property type="entry name" value="SmbC-like"/>
</dbReference>
<dbReference type="SMART" id="SM00871">
    <property type="entry name" value="AraC_E_bind"/>
    <property type="match status" value="1"/>
</dbReference>
<proteinExistence type="predicted"/>
<dbReference type="InterPro" id="IPR010499">
    <property type="entry name" value="AraC_E-bd"/>
</dbReference>
<dbReference type="PROSITE" id="PS00041">
    <property type="entry name" value="HTH_ARAC_FAMILY_1"/>
    <property type="match status" value="1"/>
</dbReference>
<dbReference type="SUPFAM" id="SSF46689">
    <property type="entry name" value="Homeodomain-like"/>
    <property type="match status" value="2"/>
</dbReference>
<dbReference type="AlphaFoldDB" id="A0AAU7FET7"/>
<keyword evidence="2" id="KW-0238">DNA-binding</keyword>
<dbReference type="GO" id="GO:0043565">
    <property type="term" value="F:sequence-specific DNA binding"/>
    <property type="evidence" value="ECO:0007669"/>
    <property type="project" value="InterPro"/>
</dbReference>
<dbReference type="Pfam" id="PF06445">
    <property type="entry name" value="GyrI-like"/>
    <property type="match status" value="1"/>
</dbReference>
<evidence type="ECO:0000313" key="5">
    <source>
        <dbReference type="EMBL" id="XBM02145.1"/>
    </source>
</evidence>
<dbReference type="Gene3D" id="3.20.80.10">
    <property type="entry name" value="Regulatory factor, effector binding domain"/>
    <property type="match status" value="1"/>
</dbReference>
<dbReference type="SUPFAM" id="SSF55136">
    <property type="entry name" value="Probable bacterial effector-binding domain"/>
    <property type="match status" value="1"/>
</dbReference>
<dbReference type="PANTHER" id="PTHR40055:SF1">
    <property type="entry name" value="TRANSCRIPTIONAL REGULATOR YGIV-RELATED"/>
    <property type="match status" value="1"/>
</dbReference>
<dbReference type="InterPro" id="IPR011256">
    <property type="entry name" value="Reg_factor_effector_dom_sf"/>
</dbReference>
<sequence length="282" mass="31964">MKKTATLYDYSRRLQRVLGLIWQHPQQMYSLDQLADAAHFSPYHFHRIYREMMGESLGMTQQRLRLLHAARALGKPGELPLSRLAQQTGYGSSAAFVRAFAASYGQTPGAYRRERLMMLQRHHQQESTMYQVRIHTQDQPLPLGICHHRGPYIQIGEAFAKLQLTKTALPVALPLGWFGLYFDDPQSVAPSELRSAAALTVRTGEALPDGVEAFAIPPARYAIIEHLGPYSELEQAYQWLYGVWLPSSGEQPGYVPLIEHYLNLPIDTPPNALRTEIWLALQ</sequence>
<dbReference type="InterPro" id="IPR009057">
    <property type="entry name" value="Homeodomain-like_sf"/>
</dbReference>
<accession>A0AAU7FET7</accession>
<dbReference type="PROSITE" id="PS01124">
    <property type="entry name" value="HTH_ARAC_FAMILY_2"/>
    <property type="match status" value="1"/>
</dbReference>
<evidence type="ECO:0000256" key="1">
    <source>
        <dbReference type="ARBA" id="ARBA00023015"/>
    </source>
</evidence>
<evidence type="ECO:0000256" key="2">
    <source>
        <dbReference type="ARBA" id="ARBA00023125"/>
    </source>
</evidence>
<organism evidence="5">
    <name type="scientific">Chitinibacter mangrovi</name>
    <dbReference type="NCBI Taxonomy" id="3153927"/>
    <lineage>
        <taxon>Bacteria</taxon>
        <taxon>Pseudomonadati</taxon>
        <taxon>Pseudomonadota</taxon>
        <taxon>Betaproteobacteria</taxon>
        <taxon>Neisseriales</taxon>
        <taxon>Chitinibacteraceae</taxon>
        <taxon>Chitinibacter</taxon>
    </lineage>
</organism>
<dbReference type="RefSeq" id="WP_348946419.1">
    <property type="nucleotide sequence ID" value="NZ_CP157355.1"/>
</dbReference>
<dbReference type="Gene3D" id="1.10.10.60">
    <property type="entry name" value="Homeodomain-like"/>
    <property type="match status" value="1"/>
</dbReference>
<dbReference type="InterPro" id="IPR018062">
    <property type="entry name" value="HTH_AraC-typ_CS"/>
</dbReference>